<feature type="transmembrane region" description="Helical" evidence="1">
    <location>
        <begin position="82"/>
        <end position="103"/>
    </location>
</feature>
<keyword evidence="1" id="KW-1133">Transmembrane helix</keyword>
<protein>
    <submittedName>
        <fullName evidence="2">Uncharacterized protein</fullName>
    </submittedName>
</protein>
<feature type="transmembrane region" description="Helical" evidence="1">
    <location>
        <begin position="6"/>
        <end position="32"/>
    </location>
</feature>
<evidence type="ECO:0000256" key="1">
    <source>
        <dbReference type="SAM" id="Phobius"/>
    </source>
</evidence>
<dbReference type="EMBL" id="JAGSOJ010000001">
    <property type="protein sequence ID" value="MCM1988267.1"/>
    <property type="molecule type" value="Genomic_DNA"/>
</dbReference>
<dbReference type="AlphaFoldDB" id="A0A9J6NVH9"/>
<sequence length="176" mass="20238">MGFKNLFWAFIFLFDFRIGGFDILPDIIAYILFYKGLNMLSDRNENFDKGKVLAIPLIFLSILDIYQVNIPISDIGNVSFGALWILIGIVHTIVNLMMIYRICMGIAEEARVINDNDLELKAHNRWKMYLIINIILLVSIIIPSLLGVLFFVIFIISIINYILMLGLMNMASNRLE</sequence>
<reference evidence="2" key="1">
    <citation type="journal article" date="2021" name="mSystems">
        <title>Bacteria and Archaea Synergistically Convert Glycine Betaine to Biogenic Methane in the Formosa Cold Seep of the South China Sea.</title>
        <authorList>
            <person name="Li L."/>
            <person name="Zhang W."/>
            <person name="Zhang S."/>
            <person name="Song L."/>
            <person name="Sun Q."/>
            <person name="Zhang H."/>
            <person name="Xiang H."/>
            <person name="Dong X."/>
        </authorList>
    </citation>
    <scope>NUCLEOTIDE SEQUENCE</scope>
    <source>
        <strain evidence="2">ZWT</strain>
    </source>
</reference>
<evidence type="ECO:0000313" key="2">
    <source>
        <dbReference type="EMBL" id="MCM1988267.1"/>
    </source>
</evidence>
<proteinExistence type="predicted"/>
<dbReference type="RefSeq" id="WP_250857123.1">
    <property type="nucleotide sequence ID" value="NZ_JAGSOJ010000001.1"/>
</dbReference>
<keyword evidence="1" id="KW-0472">Membrane</keyword>
<feature type="transmembrane region" description="Helical" evidence="1">
    <location>
        <begin position="52"/>
        <end position="70"/>
    </location>
</feature>
<feature type="transmembrane region" description="Helical" evidence="1">
    <location>
        <begin position="148"/>
        <end position="168"/>
    </location>
</feature>
<gene>
    <name evidence="2" type="ORF">KDK92_00830</name>
</gene>
<comment type="caution">
    <text evidence="2">The sequence shown here is derived from an EMBL/GenBank/DDBJ whole genome shotgun (WGS) entry which is preliminary data.</text>
</comment>
<organism evidence="2 3">
    <name type="scientific">Oceanirhabdus seepicola</name>
    <dbReference type="NCBI Taxonomy" id="2828781"/>
    <lineage>
        <taxon>Bacteria</taxon>
        <taxon>Bacillati</taxon>
        <taxon>Bacillota</taxon>
        <taxon>Clostridia</taxon>
        <taxon>Eubacteriales</taxon>
        <taxon>Clostridiaceae</taxon>
        <taxon>Oceanirhabdus</taxon>
    </lineage>
</organism>
<accession>A0A9J6NVH9</accession>
<keyword evidence="1" id="KW-0812">Transmembrane</keyword>
<name>A0A9J6NVH9_9CLOT</name>
<keyword evidence="3" id="KW-1185">Reference proteome</keyword>
<reference evidence="2" key="2">
    <citation type="submission" date="2021-04" db="EMBL/GenBank/DDBJ databases">
        <authorList>
            <person name="Dong X."/>
        </authorList>
    </citation>
    <scope>NUCLEOTIDE SEQUENCE</scope>
    <source>
        <strain evidence="2">ZWT</strain>
    </source>
</reference>
<evidence type="ECO:0000313" key="3">
    <source>
        <dbReference type="Proteomes" id="UP001056429"/>
    </source>
</evidence>
<dbReference type="Proteomes" id="UP001056429">
    <property type="component" value="Unassembled WGS sequence"/>
</dbReference>